<feature type="region of interest" description="Disordered" evidence="1">
    <location>
        <begin position="863"/>
        <end position="889"/>
    </location>
</feature>
<dbReference type="OrthoDB" id="2974768at2"/>
<keyword evidence="4" id="KW-1185">Reference proteome</keyword>
<dbReference type="STRING" id="342108.amb3347"/>
<dbReference type="EMBL" id="AP007255">
    <property type="protein sequence ID" value="BAE52151.1"/>
    <property type="molecule type" value="Genomic_DNA"/>
</dbReference>
<feature type="region of interest" description="Disordered" evidence="1">
    <location>
        <begin position="1099"/>
        <end position="1134"/>
    </location>
</feature>
<dbReference type="RefSeq" id="WP_011385707.1">
    <property type="nucleotide sequence ID" value="NC_007626.1"/>
</dbReference>
<feature type="region of interest" description="Disordered" evidence="1">
    <location>
        <begin position="967"/>
        <end position="1027"/>
    </location>
</feature>
<dbReference type="GO" id="GO:0009190">
    <property type="term" value="P:cyclic nucleotide biosynthetic process"/>
    <property type="evidence" value="ECO:0007669"/>
    <property type="project" value="InterPro"/>
</dbReference>
<dbReference type="Gene3D" id="3.30.70.1230">
    <property type="entry name" value="Nucleotide cyclase"/>
    <property type="match status" value="1"/>
</dbReference>
<dbReference type="CDD" id="cd07302">
    <property type="entry name" value="CHD"/>
    <property type="match status" value="1"/>
</dbReference>
<dbReference type="AlphaFoldDB" id="Q2W1X4"/>
<gene>
    <name evidence="3" type="ordered locus">amb3347</name>
</gene>
<feature type="compositionally biased region" description="Acidic residues" evidence="1">
    <location>
        <begin position="622"/>
        <end position="740"/>
    </location>
</feature>
<accession>Q2W1X4</accession>
<feature type="compositionally biased region" description="Acidic residues" evidence="1">
    <location>
        <begin position="865"/>
        <end position="889"/>
    </location>
</feature>
<dbReference type="KEGG" id="mag:amb3347"/>
<dbReference type="Pfam" id="PF00211">
    <property type="entry name" value="Guanylate_cyc"/>
    <property type="match status" value="1"/>
</dbReference>
<feature type="domain" description="Guanylate cyclase" evidence="2">
    <location>
        <begin position="384"/>
        <end position="504"/>
    </location>
</feature>
<reference evidence="3 4" key="1">
    <citation type="journal article" date="2005" name="DNA Res.">
        <title>Complete genome sequence of the facultative anaerobic magnetotactic bacterium Magnetospirillum sp. strain AMB-1.</title>
        <authorList>
            <person name="Matsunaga T."/>
            <person name="Okamura Y."/>
            <person name="Fukuda Y."/>
            <person name="Wahyudi A.T."/>
            <person name="Murase Y."/>
            <person name="Takeyama H."/>
        </authorList>
    </citation>
    <scope>NUCLEOTIDE SEQUENCE [LARGE SCALE GENOMIC DNA]</scope>
    <source>
        <strain evidence="4">ATCC 700264 / AMB-1</strain>
    </source>
</reference>
<protein>
    <submittedName>
        <fullName evidence="3">Calphotin Microtubule-associated protein 4</fullName>
    </submittedName>
</protein>
<dbReference type="HOGENOM" id="CLU_278593_0_0_5"/>
<dbReference type="Proteomes" id="UP000007058">
    <property type="component" value="Chromosome"/>
</dbReference>
<dbReference type="PROSITE" id="PS50125">
    <property type="entry name" value="GUANYLATE_CYCLASE_2"/>
    <property type="match status" value="1"/>
</dbReference>
<dbReference type="GO" id="GO:0035556">
    <property type="term" value="P:intracellular signal transduction"/>
    <property type="evidence" value="ECO:0007669"/>
    <property type="project" value="InterPro"/>
</dbReference>
<dbReference type="SUPFAM" id="SSF55073">
    <property type="entry name" value="Nucleotide cyclase"/>
    <property type="match status" value="1"/>
</dbReference>
<dbReference type="InterPro" id="IPR001054">
    <property type="entry name" value="A/G_cyclase"/>
</dbReference>
<proteinExistence type="predicted"/>
<evidence type="ECO:0000259" key="2">
    <source>
        <dbReference type="PROSITE" id="PS50125"/>
    </source>
</evidence>
<dbReference type="GO" id="GO:0004016">
    <property type="term" value="F:adenylate cyclase activity"/>
    <property type="evidence" value="ECO:0007669"/>
    <property type="project" value="UniProtKB-ARBA"/>
</dbReference>
<name>Q2W1X4_PARM1</name>
<feature type="compositionally biased region" description="Acidic residues" evidence="1">
    <location>
        <begin position="967"/>
        <end position="978"/>
    </location>
</feature>
<evidence type="ECO:0000256" key="1">
    <source>
        <dbReference type="SAM" id="MobiDB-lite"/>
    </source>
</evidence>
<dbReference type="InterPro" id="IPR029787">
    <property type="entry name" value="Nucleotide_cyclase"/>
</dbReference>
<evidence type="ECO:0000313" key="3">
    <source>
        <dbReference type="EMBL" id="BAE52151.1"/>
    </source>
</evidence>
<organism evidence="3 4">
    <name type="scientific">Paramagnetospirillum magneticum (strain ATCC 700264 / AMB-1)</name>
    <name type="common">Magnetospirillum magneticum</name>
    <dbReference type="NCBI Taxonomy" id="342108"/>
    <lineage>
        <taxon>Bacteria</taxon>
        <taxon>Pseudomonadati</taxon>
        <taxon>Pseudomonadota</taxon>
        <taxon>Alphaproteobacteria</taxon>
        <taxon>Rhodospirillales</taxon>
        <taxon>Magnetospirillaceae</taxon>
        <taxon>Paramagnetospirillum</taxon>
    </lineage>
</organism>
<sequence length="1134" mass="121603">MAELAEALELVRGKKLVASADAETYTSLAGVFREAWLASGLRGDLEHCRELFLRAFHISNASRDGIDAAVTSWLLGDHDGARELARRVRDRVSHAETDLSLSPEERYQLLVTVAEAHLLLGEVQDALASFAWASTLEGIHYGSTVAALKQLALLQEGGLVVPEAVFDIIKPPTVAVFTGHPLDRPGEGPHFPPELEAAVRAEIAKSLDELGAQVGYSMAACGSDLLFIEAMLERGAEVNVVMPYAIDDFIAENVRYGGSRWEMRFRNALKLANTVTYATEERYLGHGMLYRFANQCLHGLATLRANFLRTAPYLLAVWDMMPGSLVGGAADFIDQWEDISRLRIIDLDGLLQQFPDLAGDYIPAMPDLDGDGDEEKGEGRVIRSMMFCDIAGYSKLKEEHTPVFLDFLRIISEGMAGLEHQPLAINTWGDAIFAVMDKASPMAEYAQTLQEMVLKADEELADRLPHPLNLRISLHAGPVFQAVDPICGRQNFYGSHINRAARLEPVTVIGHVYATQQFVAVLTAEQSAMRSEAQNRGEDFAERFACEYVGVLSLAKDFGKQTVYHLRRRVSSEVMASPAVEEEPQSPEPNLQALLSSELLAVMRAIPAEDEPAPAEEGPPVVEDEPPVAEDEPLVVEDEPLVVEDEPPVAEDEPLVVEDEPPVAEDEPLVVEDEPPVVEDEPLVVEDEPPVAEDEPPVVEDEPPVVEDEPPVTEDEPPVAEDESPIVEEEPSVVEDEQDHLDDQPSVPFSEGTLSDDDMAAILDMAEVAELGEDEEPAPAAPADLGELGSTILSDDDMAVLLDDASALVQEGTLSDDDLAAILSMGEVADLGDDEEPAPCAPAQLGDLGSTILSDADIAALLEEAGPDEEESAVEPPAGEEAEGTLSDEDLAGILAMGDPEDQVEEDLHPPGAELTSTILSDADLTALLAEATEEEEFDAQLVADETVPKPDFSFHAAMSDDDIAALLEESEEGEGEEGAPSAADLPALGSAMGFSDDDLAALSEQAVPCAPDGPPPSLFDLGGAMSDDEIAALLEENNEEPLPEEDLPEIGAGAGFSEDDMRALLAEAEEAPAESSDAELAEVAAAVEAAMAKLEAEDGDDIALAPPRPKPAPTLRPFTGKVEISLAPPKREG</sequence>
<feature type="region of interest" description="Disordered" evidence="1">
    <location>
        <begin position="610"/>
        <end position="755"/>
    </location>
</feature>
<evidence type="ECO:0000313" key="4">
    <source>
        <dbReference type="Proteomes" id="UP000007058"/>
    </source>
</evidence>